<keyword evidence="2" id="KW-1185">Reference proteome</keyword>
<organism evidence="1 2">
    <name type="scientific">Gigaspora margarita</name>
    <dbReference type="NCBI Taxonomy" id="4874"/>
    <lineage>
        <taxon>Eukaryota</taxon>
        <taxon>Fungi</taxon>
        <taxon>Fungi incertae sedis</taxon>
        <taxon>Mucoromycota</taxon>
        <taxon>Glomeromycotina</taxon>
        <taxon>Glomeromycetes</taxon>
        <taxon>Diversisporales</taxon>
        <taxon>Gigasporaceae</taxon>
        <taxon>Gigaspora</taxon>
    </lineage>
</organism>
<dbReference type="Proteomes" id="UP000789901">
    <property type="component" value="Unassembled WGS sequence"/>
</dbReference>
<sequence>NQQERMIKSLLNKPFRKVTIDKYISRNGLNNKIVLNPKEVKSKVNRKKSVNSATMQSNWKLVYEPKKEIREDWYKEISGQPNQFASSILLSEITNDKRKKKWILSEKVSEVTKIETRIKKCSGCKHNRSTVEENCIMHIKFDEGWKVILKNAINPPKNEQGFKELHCLESPKKELILQAELSEKLKEEILAILTRNLNH</sequence>
<protein>
    <submittedName>
        <fullName evidence="1">9544_t:CDS:1</fullName>
    </submittedName>
</protein>
<feature type="non-terminal residue" evidence="1">
    <location>
        <position position="1"/>
    </location>
</feature>
<comment type="caution">
    <text evidence="1">The sequence shown here is derived from an EMBL/GenBank/DDBJ whole genome shotgun (WGS) entry which is preliminary data.</text>
</comment>
<proteinExistence type="predicted"/>
<gene>
    <name evidence="1" type="ORF">GMARGA_LOCUS22122</name>
</gene>
<reference evidence="1 2" key="1">
    <citation type="submission" date="2021-06" db="EMBL/GenBank/DDBJ databases">
        <authorList>
            <person name="Kallberg Y."/>
            <person name="Tangrot J."/>
            <person name="Rosling A."/>
        </authorList>
    </citation>
    <scope>NUCLEOTIDE SEQUENCE [LARGE SCALE GENOMIC DNA]</scope>
    <source>
        <strain evidence="1 2">120-4 pot B 10/14</strain>
    </source>
</reference>
<name>A0ABN7VSH0_GIGMA</name>
<evidence type="ECO:0000313" key="1">
    <source>
        <dbReference type="EMBL" id="CAG8796078.1"/>
    </source>
</evidence>
<dbReference type="EMBL" id="CAJVQB010021058">
    <property type="protein sequence ID" value="CAG8796078.1"/>
    <property type="molecule type" value="Genomic_DNA"/>
</dbReference>
<evidence type="ECO:0000313" key="2">
    <source>
        <dbReference type="Proteomes" id="UP000789901"/>
    </source>
</evidence>
<accession>A0ABN7VSH0</accession>